<comment type="caution">
    <text evidence="1">The sequence shown here is derived from an EMBL/GenBank/DDBJ whole genome shotgun (WGS) entry which is preliminary data.</text>
</comment>
<name>A0ABV9MSX6_9MICC</name>
<organism evidence="1 2">
    <name type="scientific">Glutamicibacter bergerei</name>
    <dbReference type="NCBI Taxonomy" id="256702"/>
    <lineage>
        <taxon>Bacteria</taxon>
        <taxon>Bacillati</taxon>
        <taxon>Actinomycetota</taxon>
        <taxon>Actinomycetes</taxon>
        <taxon>Micrococcales</taxon>
        <taxon>Micrococcaceae</taxon>
        <taxon>Glutamicibacter</taxon>
    </lineage>
</organism>
<dbReference type="SUPFAM" id="SSF103084">
    <property type="entry name" value="Holliday junction resolvase RusA"/>
    <property type="match status" value="1"/>
</dbReference>
<gene>
    <name evidence="1" type="ORF">ACFO7V_16750</name>
</gene>
<dbReference type="EMBL" id="JBHSHE010000082">
    <property type="protein sequence ID" value="MFC4717773.1"/>
    <property type="molecule type" value="Genomic_DNA"/>
</dbReference>
<dbReference type="Gene3D" id="3.30.1330.70">
    <property type="entry name" value="Holliday junction resolvase RusA"/>
    <property type="match status" value="1"/>
</dbReference>
<dbReference type="InterPro" id="IPR036614">
    <property type="entry name" value="RusA-like_sf"/>
</dbReference>
<proteinExistence type="predicted"/>
<evidence type="ECO:0000313" key="2">
    <source>
        <dbReference type="Proteomes" id="UP001595884"/>
    </source>
</evidence>
<dbReference type="RefSeq" id="WP_346058761.1">
    <property type="nucleotide sequence ID" value="NZ_BAAAVQ010000005.1"/>
</dbReference>
<dbReference type="Proteomes" id="UP001595884">
    <property type="component" value="Unassembled WGS sequence"/>
</dbReference>
<evidence type="ECO:0000313" key="1">
    <source>
        <dbReference type="EMBL" id="MFC4717773.1"/>
    </source>
</evidence>
<protein>
    <submittedName>
        <fullName evidence="1">Uncharacterized protein</fullName>
    </submittedName>
</protein>
<keyword evidence="2" id="KW-1185">Reference proteome</keyword>
<sequence length="117" mass="13133">MIEIVTSLKWLNSNQRLHRMAEADLIRSWRQLGRLAARGREPIPTPVRVVATIWKPIANIYDPGNLYPTAKACLDGFTDAGLWPDDNHRHVIGPDMRHGGKGIQRIVFTFEPLAPAG</sequence>
<reference evidence="2" key="1">
    <citation type="journal article" date="2019" name="Int. J. Syst. Evol. Microbiol.">
        <title>The Global Catalogue of Microorganisms (GCM) 10K type strain sequencing project: providing services to taxonomists for standard genome sequencing and annotation.</title>
        <authorList>
            <consortium name="The Broad Institute Genomics Platform"/>
            <consortium name="The Broad Institute Genome Sequencing Center for Infectious Disease"/>
            <person name="Wu L."/>
            <person name="Ma J."/>
        </authorList>
    </citation>
    <scope>NUCLEOTIDE SEQUENCE [LARGE SCALE GENOMIC DNA]</scope>
    <source>
        <strain evidence="2">CGMCC 1.12849</strain>
    </source>
</reference>
<accession>A0ABV9MSX6</accession>